<evidence type="ECO:0000256" key="4">
    <source>
        <dbReference type="ARBA" id="ARBA00022741"/>
    </source>
</evidence>
<name>A0AAE1PDG5_9EUCA</name>
<comment type="catalytic activity">
    <reaction evidence="7">
        <text>L-threonyl-[protein] + ATP = O-phospho-L-threonyl-[protein] + ADP + H(+)</text>
        <dbReference type="Rhea" id="RHEA:46608"/>
        <dbReference type="Rhea" id="RHEA-COMP:11060"/>
        <dbReference type="Rhea" id="RHEA-COMP:11605"/>
        <dbReference type="ChEBI" id="CHEBI:15378"/>
        <dbReference type="ChEBI" id="CHEBI:30013"/>
        <dbReference type="ChEBI" id="CHEBI:30616"/>
        <dbReference type="ChEBI" id="CHEBI:61977"/>
        <dbReference type="ChEBI" id="CHEBI:456216"/>
        <dbReference type="EC" id="2.7.11.1"/>
    </reaction>
</comment>
<dbReference type="Pfam" id="PF00069">
    <property type="entry name" value="Pkinase"/>
    <property type="match status" value="1"/>
</dbReference>
<keyword evidence="4" id="KW-0547">Nucleotide-binding</keyword>
<sequence length="176" mass="20277">MAHDPISIVMTRHERTLLDILGSHPRPSSLTMFVAFKELCIVLENMHNAGFVHNDVKPQNISIKERELSTTVTLLDAGHVCQLGEVAYRFSRKYETSAEREYNRRRKYSWLAPEVYSQCQPVTRQGDVYSLGYMIHKLLYNKNNDTKEESLLSKLSKQCLLPEESRPSISSLYNAL</sequence>
<accession>A0AAE1PDG5</accession>
<evidence type="ECO:0000256" key="2">
    <source>
        <dbReference type="ARBA" id="ARBA00022527"/>
    </source>
</evidence>
<evidence type="ECO:0000313" key="10">
    <source>
        <dbReference type="EMBL" id="KAK4305396.1"/>
    </source>
</evidence>
<evidence type="ECO:0000259" key="9">
    <source>
        <dbReference type="PROSITE" id="PS50011"/>
    </source>
</evidence>
<evidence type="ECO:0000256" key="7">
    <source>
        <dbReference type="ARBA" id="ARBA00047899"/>
    </source>
</evidence>
<dbReference type="EMBL" id="JAWZYT010002278">
    <property type="protein sequence ID" value="KAK4305396.1"/>
    <property type="molecule type" value="Genomic_DNA"/>
</dbReference>
<comment type="catalytic activity">
    <reaction evidence="8">
        <text>L-seryl-[protein] + ATP = O-phospho-L-seryl-[protein] + ADP + H(+)</text>
        <dbReference type="Rhea" id="RHEA:17989"/>
        <dbReference type="Rhea" id="RHEA-COMP:9863"/>
        <dbReference type="Rhea" id="RHEA-COMP:11604"/>
        <dbReference type="ChEBI" id="CHEBI:15378"/>
        <dbReference type="ChEBI" id="CHEBI:29999"/>
        <dbReference type="ChEBI" id="CHEBI:30616"/>
        <dbReference type="ChEBI" id="CHEBI:83421"/>
        <dbReference type="ChEBI" id="CHEBI:456216"/>
        <dbReference type="EC" id="2.7.11.1"/>
    </reaction>
</comment>
<evidence type="ECO:0000256" key="5">
    <source>
        <dbReference type="ARBA" id="ARBA00022777"/>
    </source>
</evidence>
<dbReference type="PANTHER" id="PTHR24363">
    <property type="entry name" value="SERINE/THREONINE PROTEIN KINASE"/>
    <property type="match status" value="1"/>
</dbReference>
<protein>
    <recommendedName>
        <fullName evidence="1">non-specific serine/threonine protein kinase</fullName>
        <ecNumber evidence="1">2.7.11.1</ecNumber>
    </recommendedName>
</protein>
<evidence type="ECO:0000256" key="1">
    <source>
        <dbReference type="ARBA" id="ARBA00012513"/>
    </source>
</evidence>
<dbReference type="PANTHER" id="PTHR24363:SF0">
    <property type="entry name" value="SERINE_THREONINE KINASE LIKE DOMAIN CONTAINING 1"/>
    <property type="match status" value="1"/>
</dbReference>
<feature type="domain" description="Protein kinase" evidence="9">
    <location>
        <begin position="1"/>
        <end position="176"/>
    </location>
</feature>
<keyword evidence="3" id="KW-0808">Transferase</keyword>
<reference evidence="10" key="1">
    <citation type="submission" date="2023-11" db="EMBL/GenBank/DDBJ databases">
        <title>Genome assemblies of two species of porcelain crab, Petrolisthes cinctipes and Petrolisthes manimaculis (Anomura: Porcellanidae).</title>
        <authorList>
            <person name="Angst P."/>
        </authorList>
    </citation>
    <scope>NUCLEOTIDE SEQUENCE</scope>
    <source>
        <strain evidence="10">PB745_02</strain>
        <tissue evidence="10">Gill</tissue>
    </source>
</reference>
<dbReference type="Proteomes" id="UP001292094">
    <property type="component" value="Unassembled WGS sequence"/>
</dbReference>
<dbReference type="GO" id="GO:0004674">
    <property type="term" value="F:protein serine/threonine kinase activity"/>
    <property type="evidence" value="ECO:0007669"/>
    <property type="project" value="UniProtKB-KW"/>
</dbReference>
<proteinExistence type="predicted"/>
<evidence type="ECO:0000256" key="3">
    <source>
        <dbReference type="ARBA" id="ARBA00022679"/>
    </source>
</evidence>
<evidence type="ECO:0000313" key="11">
    <source>
        <dbReference type="Proteomes" id="UP001292094"/>
    </source>
</evidence>
<keyword evidence="2" id="KW-0723">Serine/threonine-protein kinase</keyword>
<dbReference type="EC" id="2.7.11.1" evidence="1"/>
<dbReference type="PROSITE" id="PS50011">
    <property type="entry name" value="PROTEIN_KINASE_DOM"/>
    <property type="match status" value="1"/>
</dbReference>
<comment type="caution">
    <text evidence="10">The sequence shown here is derived from an EMBL/GenBank/DDBJ whole genome shotgun (WGS) entry which is preliminary data.</text>
</comment>
<evidence type="ECO:0000256" key="6">
    <source>
        <dbReference type="ARBA" id="ARBA00022840"/>
    </source>
</evidence>
<organism evidence="10 11">
    <name type="scientific">Petrolisthes manimaculis</name>
    <dbReference type="NCBI Taxonomy" id="1843537"/>
    <lineage>
        <taxon>Eukaryota</taxon>
        <taxon>Metazoa</taxon>
        <taxon>Ecdysozoa</taxon>
        <taxon>Arthropoda</taxon>
        <taxon>Crustacea</taxon>
        <taxon>Multicrustacea</taxon>
        <taxon>Malacostraca</taxon>
        <taxon>Eumalacostraca</taxon>
        <taxon>Eucarida</taxon>
        <taxon>Decapoda</taxon>
        <taxon>Pleocyemata</taxon>
        <taxon>Anomura</taxon>
        <taxon>Galatheoidea</taxon>
        <taxon>Porcellanidae</taxon>
        <taxon>Petrolisthes</taxon>
    </lineage>
</organism>
<dbReference type="InterPro" id="IPR011009">
    <property type="entry name" value="Kinase-like_dom_sf"/>
</dbReference>
<gene>
    <name evidence="10" type="ORF">Pmani_022710</name>
</gene>
<dbReference type="Gene3D" id="1.10.510.10">
    <property type="entry name" value="Transferase(Phosphotransferase) domain 1"/>
    <property type="match status" value="1"/>
</dbReference>
<dbReference type="AlphaFoldDB" id="A0AAE1PDG5"/>
<keyword evidence="11" id="KW-1185">Reference proteome</keyword>
<keyword evidence="5" id="KW-0418">Kinase</keyword>
<dbReference type="SUPFAM" id="SSF56112">
    <property type="entry name" value="Protein kinase-like (PK-like)"/>
    <property type="match status" value="1"/>
</dbReference>
<dbReference type="GO" id="GO:0005524">
    <property type="term" value="F:ATP binding"/>
    <property type="evidence" value="ECO:0007669"/>
    <property type="project" value="UniProtKB-KW"/>
</dbReference>
<evidence type="ECO:0000256" key="8">
    <source>
        <dbReference type="ARBA" id="ARBA00048679"/>
    </source>
</evidence>
<keyword evidence="6" id="KW-0067">ATP-binding</keyword>
<dbReference type="InterPro" id="IPR000719">
    <property type="entry name" value="Prot_kinase_dom"/>
</dbReference>